<feature type="chain" id="PRO_5022044323" description="DUF5683 domain-containing protein" evidence="1">
    <location>
        <begin position="21"/>
        <end position="231"/>
    </location>
</feature>
<evidence type="ECO:0000313" key="4">
    <source>
        <dbReference type="Proteomes" id="UP000320042"/>
    </source>
</evidence>
<protein>
    <recommendedName>
        <fullName evidence="2">DUF5683 domain-containing protein</fullName>
    </recommendedName>
</protein>
<organism evidence="3 4">
    <name type="scientific">Mucilaginibacter pallidiroseus</name>
    <dbReference type="NCBI Taxonomy" id="2599295"/>
    <lineage>
        <taxon>Bacteria</taxon>
        <taxon>Pseudomonadati</taxon>
        <taxon>Bacteroidota</taxon>
        <taxon>Sphingobacteriia</taxon>
        <taxon>Sphingobacteriales</taxon>
        <taxon>Sphingobacteriaceae</taxon>
        <taxon>Mucilaginibacter</taxon>
    </lineage>
</organism>
<dbReference type="RefSeq" id="WP_146382771.1">
    <property type="nucleotide sequence ID" value="NZ_VOEJ01000007.1"/>
</dbReference>
<dbReference type="OrthoDB" id="9813910at2"/>
<gene>
    <name evidence="3" type="ORF">FPZ43_15135</name>
</gene>
<keyword evidence="1" id="KW-0732">Signal</keyword>
<accession>A0A563U573</accession>
<evidence type="ECO:0000256" key="1">
    <source>
        <dbReference type="SAM" id="SignalP"/>
    </source>
</evidence>
<feature type="domain" description="DUF5683" evidence="2">
    <location>
        <begin position="61"/>
        <end position="229"/>
    </location>
</feature>
<dbReference type="InterPro" id="IPR043738">
    <property type="entry name" value="DUF5683"/>
</dbReference>
<evidence type="ECO:0000313" key="3">
    <source>
        <dbReference type="EMBL" id="TWR26491.1"/>
    </source>
</evidence>
<dbReference type="Proteomes" id="UP000320042">
    <property type="component" value="Unassembled WGS sequence"/>
</dbReference>
<dbReference type="EMBL" id="VOEJ01000007">
    <property type="protein sequence ID" value="TWR26491.1"/>
    <property type="molecule type" value="Genomic_DNA"/>
</dbReference>
<sequence>MLKQLFLILFFAVITITAMAQGADTLKKSAADTIPVKKDSVARTSFLPKVKKEKVYHPDSTHSVSRARIRSTIIPGWGQFYNRAYWKIPIIYGALGALGYNIVTNGQQYQKYLAVAQVKRTASIPEPGDALYSKYINNKELYDQLAPYSAETVASAADNYRRNRDISILGFLLSWGLNIVDAYIDAKFINAFTVDNNLSFKATPGLISGPTYASNFNTPYIPGLKLTFTLR</sequence>
<keyword evidence="4" id="KW-1185">Reference proteome</keyword>
<dbReference type="Pfam" id="PF18935">
    <property type="entry name" value="DUF5683"/>
    <property type="match status" value="1"/>
</dbReference>
<feature type="signal peptide" evidence="1">
    <location>
        <begin position="1"/>
        <end position="20"/>
    </location>
</feature>
<comment type="caution">
    <text evidence="3">The sequence shown here is derived from an EMBL/GenBank/DDBJ whole genome shotgun (WGS) entry which is preliminary data.</text>
</comment>
<evidence type="ECO:0000259" key="2">
    <source>
        <dbReference type="Pfam" id="PF18935"/>
    </source>
</evidence>
<dbReference type="AlphaFoldDB" id="A0A563U573"/>
<name>A0A563U573_9SPHI</name>
<proteinExistence type="predicted"/>
<reference evidence="3 4" key="1">
    <citation type="submission" date="2019-07" db="EMBL/GenBank/DDBJ databases">
        <authorList>
            <person name="Kim J."/>
        </authorList>
    </citation>
    <scope>NUCLEOTIDE SEQUENCE [LARGE SCALE GENOMIC DNA]</scope>
    <source>
        <strain evidence="4">dk17</strain>
    </source>
</reference>